<dbReference type="RefSeq" id="WP_082141218.1">
    <property type="nucleotide sequence ID" value="NZ_JNBQ01000011.1"/>
</dbReference>
<evidence type="ECO:0000256" key="1">
    <source>
        <dbReference type="ARBA" id="ARBA00023125"/>
    </source>
</evidence>
<accession>A0A0H2KS57</accession>
<dbReference type="PROSITE" id="PS50977">
    <property type="entry name" value="HTH_TETR_2"/>
    <property type="match status" value="1"/>
</dbReference>
<dbReference type="InterPro" id="IPR036271">
    <property type="entry name" value="Tet_transcr_reg_TetR-rel_C_sf"/>
</dbReference>
<dbReference type="PROSITE" id="PS01081">
    <property type="entry name" value="HTH_TETR_1"/>
    <property type="match status" value="1"/>
</dbReference>
<dbReference type="Proteomes" id="UP000035265">
    <property type="component" value="Unassembled WGS sequence"/>
</dbReference>
<organism evidence="5 6">
    <name type="scientific">Cellulosimicrobium funkei</name>
    <dbReference type="NCBI Taxonomy" id="264251"/>
    <lineage>
        <taxon>Bacteria</taxon>
        <taxon>Bacillati</taxon>
        <taxon>Actinomycetota</taxon>
        <taxon>Actinomycetes</taxon>
        <taxon>Micrococcales</taxon>
        <taxon>Promicromonosporaceae</taxon>
        <taxon>Cellulosimicrobium</taxon>
    </lineage>
</organism>
<comment type="caution">
    <text evidence="5">The sequence shown here is derived from an EMBL/GenBank/DDBJ whole genome shotgun (WGS) entry which is preliminary data.</text>
</comment>
<name>A0A0H2KS57_9MICO</name>
<dbReference type="InterPro" id="IPR041673">
    <property type="entry name" value="TetR_C_23"/>
</dbReference>
<evidence type="ECO:0000313" key="5">
    <source>
        <dbReference type="EMBL" id="KLN34664.1"/>
    </source>
</evidence>
<dbReference type="EMBL" id="JNBQ01000011">
    <property type="protein sequence ID" value="KLN34664.1"/>
    <property type="molecule type" value="Genomic_DNA"/>
</dbReference>
<dbReference type="SUPFAM" id="SSF46689">
    <property type="entry name" value="Homeodomain-like"/>
    <property type="match status" value="1"/>
</dbReference>
<feature type="compositionally biased region" description="Basic and acidic residues" evidence="3">
    <location>
        <begin position="232"/>
        <end position="243"/>
    </location>
</feature>
<keyword evidence="6" id="KW-1185">Reference proteome</keyword>
<gene>
    <name evidence="5" type="ORF">FB00_10880</name>
</gene>
<dbReference type="InterPro" id="IPR050109">
    <property type="entry name" value="HTH-type_TetR-like_transc_reg"/>
</dbReference>
<dbReference type="Pfam" id="PF17931">
    <property type="entry name" value="TetR_C_23"/>
    <property type="match status" value="1"/>
</dbReference>
<evidence type="ECO:0000256" key="3">
    <source>
        <dbReference type="SAM" id="MobiDB-lite"/>
    </source>
</evidence>
<dbReference type="GO" id="GO:0003700">
    <property type="term" value="F:DNA-binding transcription factor activity"/>
    <property type="evidence" value="ECO:0007669"/>
    <property type="project" value="TreeGrafter"/>
</dbReference>
<dbReference type="STRING" id="264251.FB00_10880"/>
<dbReference type="InterPro" id="IPR009057">
    <property type="entry name" value="Homeodomain-like_sf"/>
</dbReference>
<dbReference type="InterPro" id="IPR001647">
    <property type="entry name" value="HTH_TetR"/>
</dbReference>
<dbReference type="PANTHER" id="PTHR30055">
    <property type="entry name" value="HTH-TYPE TRANSCRIPTIONAL REGULATOR RUTR"/>
    <property type="match status" value="1"/>
</dbReference>
<dbReference type="SUPFAM" id="SSF48498">
    <property type="entry name" value="Tetracyclin repressor-like, C-terminal domain"/>
    <property type="match status" value="1"/>
</dbReference>
<protein>
    <submittedName>
        <fullName evidence="5">TetR family transcriptional regulator</fullName>
    </submittedName>
</protein>
<sequence>MSATPKSERTRAHLRDVAVRMLRDVGYERTTMRAVAAEAGVSTGNAYYHFPSKDALVQELYLEVQREHAERAAPVLARGGSLADRLRGVWGASVDAFAPFHAFGGEFVSVAIRPGSDASPFSAASSGSRDLSRALFEEVVAGTSTRVPERLRAQLPELLWLAQLGITLFWVHDTSPGFARTRRLVDGGAALVGSLVRLARLPVARGVVDGVLGLVRAVHPGTPGATVPADAARGRGGEQEVGA</sequence>
<keyword evidence="1 2" id="KW-0238">DNA-binding</keyword>
<dbReference type="GO" id="GO:0000976">
    <property type="term" value="F:transcription cis-regulatory region binding"/>
    <property type="evidence" value="ECO:0007669"/>
    <property type="project" value="TreeGrafter"/>
</dbReference>
<feature type="DNA-binding region" description="H-T-H motif" evidence="2">
    <location>
        <begin position="31"/>
        <end position="50"/>
    </location>
</feature>
<reference evidence="5 6" key="1">
    <citation type="submission" date="2014-05" db="EMBL/GenBank/DDBJ databases">
        <title>Cellulosimicrobium funkei U11 genome.</title>
        <authorList>
            <person name="Hu C."/>
            <person name="Gong Y."/>
            <person name="Wan W."/>
            <person name="Jiang M."/>
        </authorList>
    </citation>
    <scope>NUCLEOTIDE SEQUENCE [LARGE SCALE GENOMIC DNA]</scope>
    <source>
        <strain evidence="5 6">U11</strain>
    </source>
</reference>
<evidence type="ECO:0000259" key="4">
    <source>
        <dbReference type="PROSITE" id="PS50977"/>
    </source>
</evidence>
<dbReference type="InterPro" id="IPR023772">
    <property type="entry name" value="DNA-bd_HTH_TetR-type_CS"/>
</dbReference>
<feature type="region of interest" description="Disordered" evidence="3">
    <location>
        <begin position="223"/>
        <end position="243"/>
    </location>
</feature>
<evidence type="ECO:0000256" key="2">
    <source>
        <dbReference type="PROSITE-ProRule" id="PRU00335"/>
    </source>
</evidence>
<proteinExistence type="predicted"/>
<dbReference type="AlphaFoldDB" id="A0A0H2KS57"/>
<dbReference type="PANTHER" id="PTHR30055:SF146">
    <property type="entry name" value="HTH-TYPE TRANSCRIPTIONAL DUAL REGULATOR CECR"/>
    <property type="match status" value="1"/>
</dbReference>
<dbReference type="Pfam" id="PF00440">
    <property type="entry name" value="TetR_N"/>
    <property type="match status" value="1"/>
</dbReference>
<dbReference type="PATRIC" id="fig|264251.5.peg.2215"/>
<evidence type="ECO:0000313" key="6">
    <source>
        <dbReference type="Proteomes" id="UP000035265"/>
    </source>
</evidence>
<dbReference type="Gene3D" id="1.10.357.10">
    <property type="entry name" value="Tetracycline Repressor, domain 2"/>
    <property type="match status" value="1"/>
</dbReference>
<feature type="domain" description="HTH tetR-type" evidence="4">
    <location>
        <begin position="8"/>
        <end position="68"/>
    </location>
</feature>
<dbReference type="PRINTS" id="PR00455">
    <property type="entry name" value="HTHTETR"/>
</dbReference>